<sequence length="146" mass="17051">DGPRRFPQRQFQNRNFNQWGGYQNRGPFERQRFFRQRRPVDPNAALSKTRLHLGGLPYRLTEDELKQVFKDYQVKEVVLPKLRDGRASGYGFIEFNTEEQAKKALDEQKDLVIKERRILLAQARERQVQTTTPAQTSASSSGTEPK</sequence>
<accession>A0A5J4U8L3</accession>
<dbReference type="InterPro" id="IPR012677">
    <property type="entry name" value="Nucleotide-bd_a/b_plait_sf"/>
</dbReference>
<comment type="subcellular location">
    <subcellularLocation>
        <location evidence="1">Nucleus</location>
    </subcellularLocation>
</comment>
<evidence type="ECO:0000313" key="6">
    <source>
        <dbReference type="EMBL" id="KAA6366688.1"/>
    </source>
</evidence>
<feature type="region of interest" description="Disordered" evidence="4">
    <location>
        <begin position="123"/>
        <end position="146"/>
    </location>
</feature>
<dbReference type="Proteomes" id="UP000324800">
    <property type="component" value="Unassembled WGS sequence"/>
</dbReference>
<organism evidence="6 7">
    <name type="scientific">Streblomastix strix</name>
    <dbReference type="NCBI Taxonomy" id="222440"/>
    <lineage>
        <taxon>Eukaryota</taxon>
        <taxon>Metamonada</taxon>
        <taxon>Preaxostyla</taxon>
        <taxon>Oxymonadida</taxon>
        <taxon>Streblomastigidae</taxon>
        <taxon>Streblomastix</taxon>
    </lineage>
</organism>
<dbReference type="SUPFAM" id="SSF54928">
    <property type="entry name" value="RNA-binding domain, RBD"/>
    <property type="match status" value="1"/>
</dbReference>
<dbReference type="AlphaFoldDB" id="A0A5J4U8L3"/>
<gene>
    <name evidence="6" type="ORF">EZS28_037785</name>
</gene>
<protein>
    <recommendedName>
        <fullName evidence="5">RRM domain-containing protein</fullName>
    </recommendedName>
</protein>
<proteinExistence type="predicted"/>
<evidence type="ECO:0000256" key="4">
    <source>
        <dbReference type="SAM" id="MobiDB-lite"/>
    </source>
</evidence>
<keyword evidence="3" id="KW-0694">RNA-binding</keyword>
<feature type="compositionally biased region" description="Low complexity" evidence="4">
    <location>
        <begin position="129"/>
        <end position="146"/>
    </location>
</feature>
<dbReference type="GO" id="GO:0000398">
    <property type="term" value="P:mRNA splicing, via spliceosome"/>
    <property type="evidence" value="ECO:0007669"/>
    <property type="project" value="TreeGrafter"/>
</dbReference>
<evidence type="ECO:0000259" key="5">
    <source>
        <dbReference type="PROSITE" id="PS50102"/>
    </source>
</evidence>
<feature type="region of interest" description="Disordered" evidence="4">
    <location>
        <begin position="1"/>
        <end position="24"/>
    </location>
</feature>
<evidence type="ECO:0000256" key="3">
    <source>
        <dbReference type="PROSITE-ProRule" id="PRU00176"/>
    </source>
</evidence>
<name>A0A5J4U8L3_9EUKA</name>
<dbReference type="SMART" id="SM00360">
    <property type="entry name" value="RRM"/>
    <property type="match status" value="1"/>
</dbReference>
<dbReference type="GO" id="GO:0017069">
    <property type="term" value="F:snRNA binding"/>
    <property type="evidence" value="ECO:0007669"/>
    <property type="project" value="TreeGrafter"/>
</dbReference>
<dbReference type="Gene3D" id="3.30.70.330">
    <property type="match status" value="1"/>
</dbReference>
<dbReference type="Pfam" id="PF00076">
    <property type="entry name" value="RRM_1"/>
    <property type="match status" value="1"/>
</dbReference>
<evidence type="ECO:0000313" key="7">
    <source>
        <dbReference type="Proteomes" id="UP000324800"/>
    </source>
</evidence>
<dbReference type="GO" id="GO:0003729">
    <property type="term" value="F:mRNA binding"/>
    <property type="evidence" value="ECO:0007669"/>
    <property type="project" value="TreeGrafter"/>
</dbReference>
<dbReference type="InterPro" id="IPR000504">
    <property type="entry name" value="RRM_dom"/>
</dbReference>
<comment type="caution">
    <text evidence="6">The sequence shown here is derived from an EMBL/GenBank/DDBJ whole genome shotgun (WGS) entry which is preliminary data.</text>
</comment>
<feature type="non-terminal residue" evidence="6">
    <location>
        <position position="1"/>
    </location>
</feature>
<dbReference type="OrthoDB" id="439808at2759"/>
<evidence type="ECO:0000256" key="1">
    <source>
        <dbReference type="ARBA" id="ARBA00004123"/>
    </source>
</evidence>
<keyword evidence="2" id="KW-0539">Nucleus</keyword>
<dbReference type="GO" id="GO:0071011">
    <property type="term" value="C:precatalytic spliceosome"/>
    <property type="evidence" value="ECO:0007669"/>
    <property type="project" value="TreeGrafter"/>
</dbReference>
<reference evidence="6 7" key="1">
    <citation type="submission" date="2019-03" db="EMBL/GenBank/DDBJ databases">
        <title>Single cell metagenomics reveals metabolic interactions within the superorganism composed of flagellate Streblomastix strix and complex community of Bacteroidetes bacteria on its surface.</title>
        <authorList>
            <person name="Treitli S.C."/>
            <person name="Kolisko M."/>
            <person name="Husnik F."/>
            <person name="Keeling P."/>
            <person name="Hampl V."/>
        </authorList>
    </citation>
    <scope>NUCLEOTIDE SEQUENCE [LARGE SCALE GENOMIC DNA]</scope>
    <source>
        <strain evidence="6">ST1C</strain>
    </source>
</reference>
<evidence type="ECO:0000256" key="2">
    <source>
        <dbReference type="ARBA" id="ARBA00023242"/>
    </source>
</evidence>
<dbReference type="PANTHER" id="PTHR13952">
    <property type="entry name" value="U1 SMALL NUCLEAR RIBONUCLEOPROTEIN 70 KD"/>
    <property type="match status" value="1"/>
</dbReference>
<dbReference type="InterPro" id="IPR035979">
    <property type="entry name" value="RBD_domain_sf"/>
</dbReference>
<dbReference type="InterPro" id="IPR051183">
    <property type="entry name" value="U1_U11-U12_snRNP_70-35kDa"/>
</dbReference>
<feature type="domain" description="RRM" evidence="5">
    <location>
        <begin position="49"/>
        <end position="125"/>
    </location>
</feature>
<dbReference type="CDD" id="cd00590">
    <property type="entry name" value="RRM_SF"/>
    <property type="match status" value="1"/>
</dbReference>
<feature type="compositionally biased region" description="Low complexity" evidence="4">
    <location>
        <begin position="8"/>
        <end position="18"/>
    </location>
</feature>
<dbReference type="PROSITE" id="PS50102">
    <property type="entry name" value="RRM"/>
    <property type="match status" value="1"/>
</dbReference>
<dbReference type="EMBL" id="SNRW01019098">
    <property type="protein sequence ID" value="KAA6366688.1"/>
    <property type="molecule type" value="Genomic_DNA"/>
</dbReference>